<gene>
    <name evidence="3" type="ORF">ACN38_g3461</name>
</gene>
<name>A0A0M9WHZ8_9EURO</name>
<keyword evidence="2" id="KW-0732">Signal</keyword>
<evidence type="ECO:0000256" key="1">
    <source>
        <dbReference type="SAM" id="MobiDB-lite"/>
    </source>
</evidence>
<accession>A0A0M9WHZ8</accession>
<feature type="signal peptide" evidence="2">
    <location>
        <begin position="1"/>
        <end position="21"/>
    </location>
</feature>
<feature type="region of interest" description="Disordered" evidence="1">
    <location>
        <begin position="26"/>
        <end position="49"/>
    </location>
</feature>
<evidence type="ECO:0000313" key="3">
    <source>
        <dbReference type="EMBL" id="KOS45613.1"/>
    </source>
</evidence>
<reference evidence="3 4" key="1">
    <citation type="submission" date="2015-08" db="EMBL/GenBank/DDBJ databases">
        <title>Genome sequencing of Penicillium nordicum.</title>
        <authorList>
            <person name="Nguyen H.D."/>
            <person name="Seifert K.A."/>
        </authorList>
    </citation>
    <scope>NUCLEOTIDE SEQUENCE [LARGE SCALE GENOMIC DNA]</scope>
    <source>
        <strain evidence="3 4">DAOMC 185683</strain>
    </source>
</reference>
<dbReference type="EMBL" id="LHQQ01000041">
    <property type="protein sequence ID" value="KOS45613.1"/>
    <property type="molecule type" value="Genomic_DNA"/>
</dbReference>
<feature type="chain" id="PRO_5005839739" evidence="2">
    <location>
        <begin position="22"/>
        <end position="155"/>
    </location>
</feature>
<dbReference type="Proteomes" id="UP000037696">
    <property type="component" value="Unassembled WGS sequence"/>
</dbReference>
<organism evidence="3 4">
    <name type="scientific">Penicillium nordicum</name>
    <dbReference type="NCBI Taxonomy" id="229535"/>
    <lineage>
        <taxon>Eukaryota</taxon>
        <taxon>Fungi</taxon>
        <taxon>Dikarya</taxon>
        <taxon>Ascomycota</taxon>
        <taxon>Pezizomycotina</taxon>
        <taxon>Eurotiomycetes</taxon>
        <taxon>Eurotiomycetidae</taxon>
        <taxon>Eurotiales</taxon>
        <taxon>Aspergillaceae</taxon>
        <taxon>Penicillium</taxon>
    </lineage>
</organism>
<protein>
    <submittedName>
        <fullName evidence="3">Uncharacterized protein</fullName>
    </submittedName>
</protein>
<evidence type="ECO:0000256" key="2">
    <source>
        <dbReference type="SAM" id="SignalP"/>
    </source>
</evidence>
<sequence>MTRTMFAFFFFFFFFYSEGSGERAAAEGHSHRSHPGGPQTSHRSGELGKLPLTELVRVTNSNASLGEREPETAVDAVLLKMNLFEVPEPHPERIPVHREAGQGEMLDRQVAGDGETSDTGKKSCLLDAELVEVLAVPELARDLSGAALSTIDQSG</sequence>
<proteinExistence type="predicted"/>
<evidence type="ECO:0000313" key="4">
    <source>
        <dbReference type="Proteomes" id="UP000037696"/>
    </source>
</evidence>
<dbReference type="AlphaFoldDB" id="A0A0M9WHZ8"/>
<comment type="caution">
    <text evidence="3">The sequence shown here is derived from an EMBL/GenBank/DDBJ whole genome shotgun (WGS) entry which is preliminary data.</text>
</comment>
<keyword evidence="4" id="KW-1185">Reference proteome</keyword>